<evidence type="ECO:0000313" key="2">
    <source>
        <dbReference type="EMBL" id="KAJ3648548.1"/>
    </source>
</evidence>
<evidence type="ECO:0000313" key="3">
    <source>
        <dbReference type="Proteomes" id="UP001168821"/>
    </source>
</evidence>
<keyword evidence="3" id="KW-1185">Reference proteome</keyword>
<feature type="region of interest" description="Disordered" evidence="1">
    <location>
        <begin position="54"/>
        <end position="85"/>
    </location>
</feature>
<protein>
    <submittedName>
        <fullName evidence="2">Uncharacterized protein</fullName>
    </submittedName>
</protein>
<dbReference type="EMBL" id="JALNTZ010000006">
    <property type="protein sequence ID" value="KAJ3648548.1"/>
    <property type="molecule type" value="Genomic_DNA"/>
</dbReference>
<name>A0AA38M9K5_9CUCU</name>
<comment type="caution">
    <text evidence="2">The sequence shown here is derived from an EMBL/GenBank/DDBJ whole genome shotgun (WGS) entry which is preliminary data.</text>
</comment>
<accession>A0AA38M9K5</accession>
<reference evidence="2" key="1">
    <citation type="journal article" date="2023" name="G3 (Bethesda)">
        <title>Whole genome assemblies of Zophobas morio and Tenebrio molitor.</title>
        <authorList>
            <person name="Kaur S."/>
            <person name="Stinson S.A."/>
            <person name="diCenzo G.C."/>
        </authorList>
    </citation>
    <scope>NUCLEOTIDE SEQUENCE</scope>
    <source>
        <strain evidence="2">QUZm001</strain>
    </source>
</reference>
<dbReference type="AlphaFoldDB" id="A0AA38M9K5"/>
<gene>
    <name evidence="2" type="ORF">Zmor_020343</name>
</gene>
<sequence>MRTDCCLTYTICNEANFRGPETVTCTARAGGKFRSRNRRTGVVTVTALPSRVAVPSSRDFQVSRSPPPEPGGGRPEGSRRPGGTTVPDVLLLFLFAFAL</sequence>
<evidence type="ECO:0000256" key="1">
    <source>
        <dbReference type="SAM" id="MobiDB-lite"/>
    </source>
</evidence>
<dbReference type="Proteomes" id="UP001168821">
    <property type="component" value="Unassembled WGS sequence"/>
</dbReference>
<proteinExistence type="predicted"/>
<organism evidence="2 3">
    <name type="scientific">Zophobas morio</name>
    <dbReference type="NCBI Taxonomy" id="2755281"/>
    <lineage>
        <taxon>Eukaryota</taxon>
        <taxon>Metazoa</taxon>
        <taxon>Ecdysozoa</taxon>
        <taxon>Arthropoda</taxon>
        <taxon>Hexapoda</taxon>
        <taxon>Insecta</taxon>
        <taxon>Pterygota</taxon>
        <taxon>Neoptera</taxon>
        <taxon>Endopterygota</taxon>
        <taxon>Coleoptera</taxon>
        <taxon>Polyphaga</taxon>
        <taxon>Cucujiformia</taxon>
        <taxon>Tenebrionidae</taxon>
        <taxon>Zophobas</taxon>
    </lineage>
</organism>